<comment type="caution">
    <text evidence="2">The sequence shown here is derived from an EMBL/GenBank/DDBJ whole genome shotgun (WGS) entry which is preliminary data.</text>
</comment>
<dbReference type="EMBL" id="QGKR01000196">
    <property type="protein sequence ID" value="PWR08549.1"/>
    <property type="molecule type" value="Genomic_DNA"/>
</dbReference>
<proteinExistence type="predicted"/>
<reference evidence="2 3" key="1">
    <citation type="submission" date="2018-05" db="EMBL/GenBank/DDBJ databases">
        <title>Micromonospora atacamensis sp. nov., a novel actinobacteria isolated from high altitude Atacama Desert soil.</title>
        <authorList>
            <person name="Carro L."/>
            <person name="Golinska P."/>
            <person name="Klenk H.-P."/>
            <person name="Goodfellow M."/>
        </authorList>
    </citation>
    <scope>NUCLEOTIDE SEQUENCE [LARGE SCALE GENOMIC DNA]</scope>
    <source>
        <strain evidence="2 3">5R2A7</strain>
    </source>
</reference>
<name>A0A317D1H6_9ACTN</name>
<protein>
    <submittedName>
        <fullName evidence="2">Uncharacterized protein</fullName>
    </submittedName>
</protein>
<gene>
    <name evidence="2" type="ORF">DKT68_15135</name>
</gene>
<evidence type="ECO:0000313" key="2">
    <source>
        <dbReference type="EMBL" id="PWR08549.1"/>
    </source>
</evidence>
<feature type="transmembrane region" description="Helical" evidence="1">
    <location>
        <begin position="43"/>
        <end position="65"/>
    </location>
</feature>
<sequence>MHNPFNPDRTLRWARNASAVIAASIASLRVADAIDVILLPEVVSVAAIAPFIASVVTAVGCGYRIKARRLERDKASAEKRAKYAEWENVRLRRQETLLDGEEDKELWDSVPAASNMEDTCAFGTQVVVLDQRRRPWGQQAG</sequence>
<keyword evidence="1" id="KW-1133">Transmembrane helix</keyword>
<keyword evidence="3" id="KW-1185">Reference proteome</keyword>
<accession>A0A317D1H6</accession>
<organism evidence="2 3">
    <name type="scientific">Micromonospora acroterricola</name>
    <dbReference type="NCBI Taxonomy" id="2202421"/>
    <lineage>
        <taxon>Bacteria</taxon>
        <taxon>Bacillati</taxon>
        <taxon>Actinomycetota</taxon>
        <taxon>Actinomycetes</taxon>
        <taxon>Micromonosporales</taxon>
        <taxon>Micromonosporaceae</taxon>
        <taxon>Micromonospora</taxon>
    </lineage>
</organism>
<keyword evidence="1" id="KW-0812">Transmembrane</keyword>
<keyword evidence="1" id="KW-0472">Membrane</keyword>
<dbReference type="AlphaFoldDB" id="A0A317D1H6"/>
<dbReference type="RefSeq" id="WP_109818048.1">
    <property type="nucleotide sequence ID" value="NZ_QGKR01000196.1"/>
</dbReference>
<evidence type="ECO:0000313" key="3">
    <source>
        <dbReference type="Proteomes" id="UP000245410"/>
    </source>
</evidence>
<dbReference type="Proteomes" id="UP000245410">
    <property type="component" value="Unassembled WGS sequence"/>
</dbReference>
<evidence type="ECO:0000256" key="1">
    <source>
        <dbReference type="SAM" id="Phobius"/>
    </source>
</evidence>